<dbReference type="Pfam" id="PF18738">
    <property type="entry name" value="HEPN_DZIP3"/>
    <property type="match status" value="1"/>
</dbReference>
<dbReference type="SUPFAM" id="SSF52540">
    <property type="entry name" value="P-loop containing nucleoside triphosphate hydrolases"/>
    <property type="match status" value="1"/>
</dbReference>
<feature type="repeat" description="ANK" evidence="3">
    <location>
        <begin position="817"/>
        <end position="849"/>
    </location>
</feature>
<dbReference type="PROSITE" id="PS50088">
    <property type="entry name" value="ANK_REPEAT"/>
    <property type="match status" value="13"/>
</dbReference>
<feature type="repeat" description="ANK" evidence="3">
    <location>
        <begin position="685"/>
        <end position="717"/>
    </location>
</feature>
<reference evidence="6 7" key="1">
    <citation type="submission" date="2022-12" db="EMBL/GenBank/DDBJ databases">
        <title>Chromosome-level genome of Tegillarca granosa.</title>
        <authorList>
            <person name="Kim J."/>
        </authorList>
    </citation>
    <scope>NUCLEOTIDE SEQUENCE [LARGE SCALE GENOMIC DNA]</scope>
    <source>
        <strain evidence="6">Teg-2019</strain>
        <tissue evidence="6">Adductor muscle</tissue>
    </source>
</reference>
<dbReference type="Pfam" id="PF12796">
    <property type="entry name" value="Ank_2"/>
    <property type="match status" value="4"/>
</dbReference>
<feature type="repeat" description="ANK" evidence="3">
    <location>
        <begin position="1036"/>
        <end position="1068"/>
    </location>
</feature>
<dbReference type="SMART" id="SM00248">
    <property type="entry name" value="ANK"/>
    <property type="match status" value="15"/>
</dbReference>
<dbReference type="PANTHER" id="PTHR24123">
    <property type="entry name" value="ANKYRIN REPEAT-CONTAINING"/>
    <property type="match status" value="1"/>
</dbReference>
<dbReference type="Gene3D" id="3.40.50.300">
    <property type="entry name" value="P-loop containing nucleotide triphosphate hydrolases"/>
    <property type="match status" value="1"/>
</dbReference>
<dbReference type="InterPro" id="IPR041249">
    <property type="entry name" value="HEPN_DZIP3"/>
</dbReference>
<sequence length="1131" mass="128328">MTTSSMNIVFTSTPSSTVTSDSAVLKHASSKRFDLTLMIAFLREITGIRTPKSGWNKLPDTNDRSTESDIARIKYYRNQVAHAASCTINTHDFQKRWEDLSEAIIRIGGEGFKSETSALLSAALDSSYQDLYLELRAMKKDIIPSNIQFVMDVKIQSMATEDKTATKYVTDAVDQYGVVMVTGPPGSGKTATVNHIALQLQEKGYRICPVVSTNEIVEYWMPEVPQVFVFNDHFGVHDINQSELQQWMNNQERLNICFQYSNMKILATVRSHIIKDQQFSENVLSSTDLQIKSLVNDDIVLTDDERLQIFNAHVNINKRDDLKVMGVEIQNFTISCFPLLCKLYTSDRESKFSDKDFFKKPLSVISKDLDKFKINDPVHYFCLLYCMINDNNLVTDILSINEESKKVKKARKILLEKCKLSTTLSREEIRSKMDTLLNTYLKLEGNCYQFIHDIIHDAVIQHVNNLPIDWKPIILQYCGSKFLNERICLSYISCSHEGAHLSVNSDLESTWGRRILNDMVDYHSSWNYMVNNHSLYNEKSDTLLVQSFQCIDQTQLENIIKRSHPCRDLSPYFDAFSKIGKFYDPTSFVTDVTLLHLLICLGLKNCVKSILEKKKQILHQMNLLLVASIMDKRDIAEMLLLNGWNANICYEGEASILLLSSLFGHKAISELLLKHKANIEKCDKYGQSPLIISSVLGHVEIVKLLLEHKADKDKCDEYGRSPLFISSKNGHVEIVKLLLEHKADKDKCNMFGLSPLFISSVPGHVEIVKLLLEHKADKDKCNKYGRSPLFISSENGHVEIVKLLLEHKADKDKCDEYGRSPLSISSRNGHVEIVKLLLEHKADKDKCDDEGQSPLFISSENGHVEIVKLLLEHKADKDKCNMFGLSPLSISSVLGHVEIVKLLLEHKADKDQCDKYDQSPLFISSENGHVEIVKLLLEHKADKDQCDKYDQSPLFISSENGHVEIVKLLLEHKADKDKCDECGLSPLFISSENGHVEIVKLLLEHKADKDKCNMFGLSPLFISSNIKLTKINVTMKGQSPLFISSENGHVEIVKLLLEHKADKDQCNKYGQSPLFISSRNGHAEIVKLLLEHKADKDQCDMFGMSPLIISSKKGHVDVVKLLLEHKADKDN</sequence>
<feature type="repeat" description="ANK" evidence="3">
    <location>
        <begin position="1069"/>
        <end position="1101"/>
    </location>
</feature>
<evidence type="ECO:0000313" key="6">
    <source>
        <dbReference type="EMBL" id="KAJ8317643.1"/>
    </source>
</evidence>
<feature type="repeat" description="ANK" evidence="3">
    <location>
        <begin position="883"/>
        <end position="915"/>
    </location>
</feature>
<evidence type="ECO:0000256" key="1">
    <source>
        <dbReference type="ARBA" id="ARBA00022737"/>
    </source>
</evidence>
<dbReference type="InterPro" id="IPR027417">
    <property type="entry name" value="P-loop_NTPase"/>
</dbReference>
<feature type="repeat" description="ANK" evidence="3">
    <location>
        <begin position="982"/>
        <end position="1014"/>
    </location>
</feature>
<dbReference type="Pfam" id="PF00023">
    <property type="entry name" value="Ank"/>
    <property type="match status" value="2"/>
</dbReference>
<dbReference type="PANTHER" id="PTHR24123:SF33">
    <property type="entry name" value="PROTEIN HOS4"/>
    <property type="match status" value="1"/>
</dbReference>
<dbReference type="PROSITE" id="PS50297">
    <property type="entry name" value="ANK_REP_REGION"/>
    <property type="match status" value="13"/>
</dbReference>
<keyword evidence="1" id="KW-0677">Repeat</keyword>
<evidence type="ECO:0000256" key="3">
    <source>
        <dbReference type="PROSITE-ProRule" id="PRU00023"/>
    </source>
</evidence>
<dbReference type="Proteomes" id="UP001217089">
    <property type="component" value="Unassembled WGS sequence"/>
</dbReference>
<evidence type="ECO:0000259" key="5">
    <source>
        <dbReference type="Pfam" id="PF20720"/>
    </source>
</evidence>
<feature type="domain" description="DZIP3-like HEPN" evidence="4">
    <location>
        <begin position="28"/>
        <end position="131"/>
    </location>
</feature>
<proteinExistence type="predicted"/>
<organism evidence="6 7">
    <name type="scientific">Tegillarca granosa</name>
    <name type="common">Malaysian cockle</name>
    <name type="synonym">Anadara granosa</name>
    <dbReference type="NCBI Taxonomy" id="220873"/>
    <lineage>
        <taxon>Eukaryota</taxon>
        <taxon>Metazoa</taxon>
        <taxon>Spiralia</taxon>
        <taxon>Lophotrochozoa</taxon>
        <taxon>Mollusca</taxon>
        <taxon>Bivalvia</taxon>
        <taxon>Autobranchia</taxon>
        <taxon>Pteriomorphia</taxon>
        <taxon>Arcoida</taxon>
        <taxon>Arcoidea</taxon>
        <taxon>Arcidae</taxon>
        <taxon>Tegillarca</taxon>
    </lineage>
</organism>
<feature type="repeat" description="ANK" evidence="3">
    <location>
        <begin position="751"/>
        <end position="783"/>
    </location>
</feature>
<dbReference type="InterPro" id="IPR051165">
    <property type="entry name" value="Multifunctional_ANK_Repeat"/>
</dbReference>
<dbReference type="InterPro" id="IPR049050">
    <property type="entry name" value="nSTAND3"/>
</dbReference>
<evidence type="ECO:0008006" key="8">
    <source>
        <dbReference type="Google" id="ProtNLM"/>
    </source>
</evidence>
<evidence type="ECO:0000259" key="4">
    <source>
        <dbReference type="Pfam" id="PF18738"/>
    </source>
</evidence>
<protein>
    <recommendedName>
        <fullName evidence="8">DZIP3-like HEPN domain-containing protein</fullName>
    </recommendedName>
</protein>
<name>A0ABQ9FK19_TEGGR</name>
<gene>
    <name evidence="6" type="ORF">KUTeg_005547</name>
</gene>
<feature type="repeat" description="ANK" evidence="3">
    <location>
        <begin position="718"/>
        <end position="750"/>
    </location>
</feature>
<feature type="repeat" description="ANK" evidence="3">
    <location>
        <begin position="949"/>
        <end position="981"/>
    </location>
</feature>
<evidence type="ECO:0000313" key="7">
    <source>
        <dbReference type="Proteomes" id="UP001217089"/>
    </source>
</evidence>
<evidence type="ECO:0000256" key="2">
    <source>
        <dbReference type="ARBA" id="ARBA00023043"/>
    </source>
</evidence>
<dbReference type="InterPro" id="IPR036770">
    <property type="entry name" value="Ankyrin_rpt-contain_sf"/>
</dbReference>
<feature type="repeat" description="ANK" evidence="3">
    <location>
        <begin position="850"/>
        <end position="882"/>
    </location>
</feature>
<dbReference type="InterPro" id="IPR002110">
    <property type="entry name" value="Ankyrin_rpt"/>
</dbReference>
<dbReference type="EMBL" id="JARBDR010000246">
    <property type="protein sequence ID" value="KAJ8317643.1"/>
    <property type="molecule type" value="Genomic_DNA"/>
</dbReference>
<dbReference type="Pfam" id="PF20720">
    <property type="entry name" value="nSTAND3"/>
    <property type="match status" value="1"/>
</dbReference>
<feature type="domain" description="Novel STAND NTPase 3" evidence="5">
    <location>
        <begin position="166"/>
        <end position="314"/>
    </location>
</feature>
<keyword evidence="7" id="KW-1185">Reference proteome</keyword>
<feature type="repeat" description="ANK" evidence="3">
    <location>
        <begin position="784"/>
        <end position="816"/>
    </location>
</feature>
<feature type="repeat" description="ANK" evidence="3">
    <location>
        <begin position="1102"/>
        <end position="1131"/>
    </location>
</feature>
<accession>A0ABQ9FK19</accession>
<dbReference type="Gene3D" id="1.25.40.20">
    <property type="entry name" value="Ankyrin repeat-containing domain"/>
    <property type="match status" value="4"/>
</dbReference>
<dbReference type="SUPFAM" id="SSF48403">
    <property type="entry name" value="Ankyrin repeat"/>
    <property type="match status" value="2"/>
</dbReference>
<comment type="caution">
    <text evidence="6">The sequence shown here is derived from an EMBL/GenBank/DDBJ whole genome shotgun (WGS) entry which is preliminary data.</text>
</comment>
<feature type="repeat" description="ANK" evidence="3">
    <location>
        <begin position="916"/>
        <end position="948"/>
    </location>
</feature>
<keyword evidence="2 3" id="KW-0040">ANK repeat</keyword>